<dbReference type="AlphaFoldDB" id="A0A395GJV8"/>
<dbReference type="RefSeq" id="XP_025569982.1">
    <property type="nucleotide sequence ID" value="XM_025722991.1"/>
</dbReference>
<organism evidence="2 3">
    <name type="scientific">Aspergillus ibericus CBS 121593</name>
    <dbReference type="NCBI Taxonomy" id="1448316"/>
    <lineage>
        <taxon>Eukaryota</taxon>
        <taxon>Fungi</taxon>
        <taxon>Dikarya</taxon>
        <taxon>Ascomycota</taxon>
        <taxon>Pezizomycotina</taxon>
        <taxon>Eurotiomycetes</taxon>
        <taxon>Eurotiomycetidae</taxon>
        <taxon>Eurotiales</taxon>
        <taxon>Aspergillaceae</taxon>
        <taxon>Aspergillus</taxon>
        <taxon>Aspergillus subgen. Circumdati</taxon>
    </lineage>
</organism>
<keyword evidence="3" id="KW-1185">Reference proteome</keyword>
<reference evidence="2 3" key="1">
    <citation type="submission" date="2018-02" db="EMBL/GenBank/DDBJ databases">
        <title>The genomes of Aspergillus section Nigri reveals drivers in fungal speciation.</title>
        <authorList>
            <consortium name="DOE Joint Genome Institute"/>
            <person name="Vesth T.C."/>
            <person name="Nybo J."/>
            <person name="Theobald S."/>
            <person name="Brandl J."/>
            <person name="Frisvad J.C."/>
            <person name="Nielsen K.F."/>
            <person name="Lyhne E.K."/>
            <person name="Kogle M.E."/>
            <person name="Kuo A."/>
            <person name="Riley R."/>
            <person name="Clum A."/>
            <person name="Nolan M."/>
            <person name="Lipzen A."/>
            <person name="Salamov A."/>
            <person name="Henrissat B."/>
            <person name="Wiebenga A."/>
            <person name="De vries R.P."/>
            <person name="Grigoriev I.V."/>
            <person name="Mortensen U.H."/>
            <person name="Andersen M.R."/>
            <person name="Baker S.E."/>
        </authorList>
    </citation>
    <scope>NUCLEOTIDE SEQUENCE [LARGE SCALE GENOMIC DNA]</scope>
    <source>
        <strain evidence="2 3">CBS 121593</strain>
    </source>
</reference>
<sequence length="403" mass="45234">MNIHPPPFTPIQYIPPTSKPTILTTPITHLLITAHEPLPRGGNHWTIYIPNASTPTNTPPNTNPNANTTTEFTSIQIDMTPSYTTPPPNPGMKGSKGILVISTVPYIFPPRATKSFWVDIRCGYTVGDFVELLVEEGREKKLESPDGRYSPTQGASQLQHFPLSGNDICFLPDDTLIKAFQASPVIYDRGLERIVRVSEKLVIKGGRRTQPGEACILRVIAEAGERNEAYRIRMPRVYRITKVELDEYSGEWKCLILMDYIAGKTVEECWESLTPDKRTDVINQVASMMNTLQSIPVPQADQDMPGPMGHPRTPAHGGVFSLARVGPFASIRQLQEWFNGNRGILNECHKFHSQKLVLTHQKVLPRNLTLDEEGKVWLTNWSDSGLYPKGLTMWQLNRWSGLV</sequence>
<gene>
    <name evidence="2" type="ORF">BO80DRAFT_469193</name>
</gene>
<proteinExistence type="predicted"/>
<feature type="domain" description="DUF7770" evidence="1">
    <location>
        <begin position="43"/>
        <end position="140"/>
    </location>
</feature>
<dbReference type="VEuPathDB" id="FungiDB:BO80DRAFT_469193"/>
<dbReference type="EMBL" id="KZ824487">
    <property type="protein sequence ID" value="RAK95654.1"/>
    <property type="molecule type" value="Genomic_DNA"/>
</dbReference>
<dbReference type="PANTHER" id="PTHR21310">
    <property type="entry name" value="AMINOGLYCOSIDE PHOSPHOTRANSFERASE-RELATED-RELATED"/>
    <property type="match status" value="1"/>
</dbReference>
<name>A0A395GJV8_9EURO</name>
<dbReference type="GeneID" id="37227856"/>
<dbReference type="PANTHER" id="PTHR21310:SF39">
    <property type="entry name" value="AMINOGLYCOSIDE PHOSPHOTRANSFERASE DOMAIN-CONTAINING PROTEIN"/>
    <property type="match status" value="1"/>
</dbReference>
<dbReference type="InterPro" id="IPR051678">
    <property type="entry name" value="AGP_Transferase"/>
</dbReference>
<dbReference type="InterPro" id="IPR056672">
    <property type="entry name" value="DUF7770"/>
</dbReference>
<protein>
    <recommendedName>
        <fullName evidence="1">DUF7770 domain-containing protein</fullName>
    </recommendedName>
</protein>
<dbReference type="Pfam" id="PF24968">
    <property type="entry name" value="DUF7770"/>
    <property type="match status" value="1"/>
</dbReference>
<evidence type="ECO:0000313" key="3">
    <source>
        <dbReference type="Proteomes" id="UP000249402"/>
    </source>
</evidence>
<dbReference type="OrthoDB" id="3250044at2759"/>
<dbReference type="InterPro" id="IPR011009">
    <property type="entry name" value="Kinase-like_dom_sf"/>
</dbReference>
<dbReference type="Proteomes" id="UP000249402">
    <property type="component" value="Unassembled WGS sequence"/>
</dbReference>
<evidence type="ECO:0000259" key="1">
    <source>
        <dbReference type="Pfam" id="PF24968"/>
    </source>
</evidence>
<accession>A0A395GJV8</accession>
<dbReference type="SUPFAM" id="SSF56112">
    <property type="entry name" value="Protein kinase-like (PK-like)"/>
    <property type="match status" value="1"/>
</dbReference>
<evidence type="ECO:0000313" key="2">
    <source>
        <dbReference type="EMBL" id="RAK95654.1"/>
    </source>
</evidence>